<proteinExistence type="predicted"/>
<dbReference type="OrthoDB" id="10450763at2759"/>
<protein>
    <submittedName>
        <fullName evidence="1">Uncharacterized protein</fullName>
    </submittedName>
</protein>
<name>A0A7J5YMP4_DISMA</name>
<comment type="caution">
    <text evidence="1">The sequence shown here is derived from an EMBL/GenBank/DDBJ whole genome shotgun (WGS) entry which is preliminary data.</text>
</comment>
<dbReference type="AlphaFoldDB" id="A0A7J5YMP4"/>
<keyword evidence="2" id="KW-1185">Reference proteome</keyword>
<sequence>MCTGNILQSGPTPEAIRKRNGLSSLCVSGRCPEAPRGSAAHAVHRWLIDQDSSVSSELPDGQGVWHFDDEVNICNTHT</sequence>
<reference evidence="1 2" key="1">
    <citation type="submission" date="2020-03" db="EMBL/GenBank/DDBJ databases">
        <title>Dissostichus mawsoni Genome sequencing and assembly.</title>
        <authorList>
            <person name="Park H."/>
        </authorList>
    </citation>
    <scope>NUCLEOTIDE SEQUENCE [LARGE SCALE GENOMIC DNA]</scope>
    <source>
        <strain evidence="1">DM0001</strain>
        <tissue evidence="1">Muscle</tissue>
    </source>
</reference>
<accession>A0A7J5YMP4</accession>
<gene>
    <name evidence="1" type="ORF">F7725_012576</name>
</gene>
<evidence type="ECO:0000313" key="1">
    <source>
        <dbReference type="EMBL" id="KAF3850804.1"/>
    </source>
</evidence>
<dbReference type="Proteomes" id="UP000518266">
    <property type="component" value="Unassembled WGS sequence"/>
</dbReference>
<evidence type="ECO:0000313" key="2">
    <source>
        <dbReference type="Proteomes" id="UP000518266"/>
    </source>
</evidence>
<organism evidence="1 2">
    <name type="scientific">Dissostichus mawsoni</name>
    <name type="common">Antarctic cod</name>
    <dbReference type="NCBI Taxonomy" id="36200"/>
    <lineage>
        <taxon>Eukaryota</taxon>
        <taxon>Metazoa</taxon>
        <taxon>Chordata</taxon>
        <taxon>Craniata</taxon>
        <taxon>Vertebrata</taxon>
        <taxon>Euteleostomi</taxon>
        <taxon>Actinopterygii</taxon>
        <taxon>Neopterygii</taxon>
        <taxon>Teleostei</taxon>
        <taxon>Neoteleostei</taxon>
        <taxon>Acanthomorphata</taxon>
        <taxon>Eupercaria</taxon>
        <taxon>Perciformes</taxon>
        <taxon>Notothenioidei</taxon>
        <taxon>Nototheniidae</taxon>
        <taxon>Dissostichus</taxon>
    </lineage>
</organism>
<dbReference type="EMBL" id="JAAKFY010000010">
    <property type="protein sequence ID" value="KAF3850804.1"/>
    <property type="molecule type" value="Genomic_DNA"/>
</dbReference>